<keyword evidence="1" id="KW-0812">Transmembrane</keyword>
<dbReference type="InParanoid" id="A0A2H3DXC5"/>
<feature type="transmembrane region" description="Helical" evidence="1">
    <location>
        <begin position="107"/>
        <end position="133"/>
    </location>
</feature>
<feature type="transmembrane region" description="Helical" evidence="1">
    <location>
        <begin position="145"/>
        <end position="167"/>
    </location>
</feature>
<feature type="transmembrane region" description="Helical" evidence="1">
    <location>
        <begin position="67"/>
        <end position="87"/>
    </location>
</feature>
<feature type="transmembrane region" description="Helical" evidence="1">
    <location>
        <begin position="33"/>
        <end position="55"/>
    </location>
</feature>
<feature type="transmembrane region" description="Helical" evidence="1">
    <location>
        <begin position="173"/>
        <end position="194"/>
    </location>
</feature>
<keyword evidence="1" id="KW-1133">Transmembrane helix</keyword>
<dbReference type="OMA" id="NWASACH"/>
<evidence type="ECO:0000256" key="1">
    <source>
        <dbReference type="SAM" id="Phobius"/>
    </source>
</evidence>
<protein>
    <submittedName>
        <fullName evidence="2">Uncharacterized protein</fullName>
    </submittedName>
</protein>
<evidence type="ECO:0000313" key="3">
    <source>
        <dbReference type="Proteomes" id="UP000217790"/>
    </source>
</evidence>
<keyword evidence="1" id="KW-0472">Membrane</keyword>
<keyword evidence="3" id="KW-1185">Reference proteome</keyword>
<gene>
    <name evidence="2" type="ORF">ARMGADRAFT_1028298</name>
</gene>
<name>A0A2H3DXC5_ARMGA</name>
<proteinExistence type="predicted"/>
<dbReference type="OrthoDB" id="3022719at2759"/>
<reference evidence="3" key="1">
    <citation type="journal article" date="2017" name="Nat. Ecol. Evol.">
        <title>Genome expansion and lineage-specific genetic innovations in the forest pathogenic fungi Armillaria.</title>
        <authorList>
            <person name="Sipos G."/>
            <person name="Prasanna A.N."/>
            <person name="Walter M.C."/>
            <person name="O'Connor E."/>
            <person name="Balint B."/>
            <person name="Krizsan K."/>
            <person name="Kiss B."/>
            <person name="Hess J."/>
            <person name="Varga T."/>
            <person name="Slot J."/>
            <person name="Riley R."/>
            <person name="Boka B."/>
            <person name="Rigling D."/>
            <person name="Barry K."/>
            <person name="Lee J."/>
            <person name="Mihaltcheva S."/>
            <person name="LaButti K."/>
            <person name="Lipzen A."/>
            <person name="Waldron R."/>
            <person name="Moloney N.M."/>
            <person name="Sperisen C."/>
            <person name="Kredics L."/>
            <person name="Vagvoelgyi C."/>
            <person name="Patrignani A."/>
            <person name="Fitzpatrick D."/>
            <person name="Nagy I."/>
            <person name="Doyle S."/>
            <person name="Anderson J.B."/>
            <person name="Grigoriev I.V."/>
            <person name="Gueldener U."/>
            <person name="Muensterkoetter M."/>
            <person name="Nagy L.G."/>
        </authorList>
    </citation>
    <scope>NUCLEOTIDE SEQUENCE [LARGE SCALE GENOMIC DNA]</scope>
    <source>
        <strain evidence="3">Ar21-2</strain>
    </source>
</reference>
<dbReference type="Proteomes" id="UP000217790">
    <property type="component" value="Unassembled WGS sequence"/>
</dbReference>
<organism evidence="2 3">
    <name type="scientific">Armillaria gallica</name>
    <name type="common">Bulbous honey fungus</name>
    <name type="synonym">Armillaria bulbosa</name>
    <dbReference type="NCBI Taxonomy" id="47427"/>
    <lineage>
        <taxon>Eukaryota</taxon>
        <taxon>Fungi</taxon>
        <taxon>Dikarya</taxon>
        <taxon>Basidiomycota</taxon>
        <taxon>Agaricomycotina</taxon>
        <taxon>Agaricomycetes</taxon>
        <taxon>Agaricomycetidae</taxon>
        <taxon>Agaricales</taxon>
        <taxon>Marasmiineae</taxon>
        <taxon>Physalacriaceae</taxon>
        <taxon>Armillaria</taxon>
    </lineage>
</organism>
<sequence>MNWAFVCPAFIQYGDNYYSVFSALTDEGPWWRAYYLIACITGGISTLLVDVTIIWRCWVVWDRQWRIISLPGICAIAAMIMKTMQILNDLHNYTYDISNTRLFAQNIDWSLIYALLVLATNLICTLLIVYRIIRFAQRLFLFRSIISALIESSAIYTLVLIVYLALVGRNMMVAYYADMVAAYIRAFSPTFLVLRVAARPTSGEDTNSKMTASSDLSVIHFTPLDENSCDDVCEENIPQSHSRTGTTEIV</sequence>
<dbReference type="AlphaFoldDB" id="A0A2H3DXC5"/>
<dbReference type="EMBL" id="KZ293651">
    <property type="protein sequence ID" value="PBK96082.1"/>
    <property type="molecule type" value="Genomic_DNA"/>
</dbReference>
<evidence type="ECO:0000313" key="2">
    <source>
        <dbReference type="EMBL" id="PBK96082.1"/>
    </source>
</evidence>
<accession>A0A2H3DXC5</accession>